<evidence type="ECO:0000256" key="2">
    <source>
        <dbReference type="ARBA" id="ARBA00004613"/>
    </source>
</evidence>
<proteinExistence type="inferred from homology"/>
<gene>
    <name evidence="8" type="ORF">GCM10010862_08140</name>
</gene>
<dbReference type="PROSITE" id="PS51677">
    <property type="entry name" value="NODB"/>
    <property type="match status" value="1"/>
</dbReference>
<evidence type="ECO:0000256" key="5">
    <source>
        <dbReference type="ARBA" id="ARBA00022729"/>
    </source>
</evidence>
<evidence type="ECO:0000313" key="8">
    <source>
        <dbReference type="EMBL" id="GLQ53555.1"/>
    </source>
</evidence>
<dbReference type="InterPro" id="IPR051398">
    <property type="entry name" value="Polysacch_Deacetylase"/>
</dbReference>
<dbReference type="InterPro" id="IPR011330">
    <property type="entry name" value="Glyco_hydro/deAcase_b/a-brl"/>
</dbReference>
<dbReference type="Proteomes" id="UP001156691">
    <property type="component" value="Unassembled WGS sequence"/>
</dbReference>
<dbReference type="EMBL" id="BSNS01000004">
    <property type="protein sequence ID" value="GLQ53555.1"/>
    <property type="molecule type" value="Genomic_DNA"/>
</dbReference>
<keyword evidence="9" id="KW-1185">Reference proteome</keyword>
<name>A0ABQ5W0G9_9HYPH</name>
<evidence type="ECO:0000259" key="7">
    <source>
        <dbReference type="PROSITE" id="PS51677"/>
    </source>
</evidence>
<keyword evidence="5" id="KW-0732">Signal</keyword>
<comment type="caution">
    <text evidence="8">The sequence shown here is derived from an EMBL/GenBank/DDBJ whole genome shotgun (WGS) entry which is preliminary data.</text>
</comment>
<organism evidence="8 9">
    <name type="scientific">Devosia nitrariae</name>
    <dbReference type="NCBI Taxonomy" id="2071872"/>
    <lineage>
        <taxon>Bacteria</taxon>
        <taxon>Pseudomonadati</taxon>
        <taxon>Pseudomonadota</taxon>
        <taxon>Alphaproteobacteria</taxon>
        <taxon>Hyphomicrobiales</taxon>
        <taxon>Devosiaceae</taxon>
        <taxon>Devosia</taxon>
    </lineage>
</organism>
<dbReference type="InterPro" id="IPR002509">
    <property type="entry name" value="NODB_dom"/>
</dbReference>
<evidence type="ECO:0000256" key="3">
    <source>
        <dbReference type="ARBA" id="ARBA00010973"/>
    </source>
</evidence>
<dbReference type="PANTHER" id="PTHR34216:SF3">
    <property type="entry name" value="POLY-BETA-1,6-N-ACETYL-D-GLUCOSAMINE N-DEACETYLASE"/>
    <property type="match status" value="1"/>
</dbReference>
<evidence type="ECO:0000313" key="9">
    <source>
        <dbReference type="Proteomes" id="UP001156691"/>
    </source>
</evidence>
<dbReference type="Gene3D" id="3.20.20.370">
    <property type="entry name" value="Glycoside hydrolase/deacetylase"/>
    <property type="match status" value="1"/>
</dbReference>
<reference evidence="9" key="1">
    <citation type="journal article" date="2019" name="Int. J. Syst. Evol. Microbiol.">
        <title>The Global Catalogue of Microorganisms (GCM) 10K type strain sequencing project: providing services to taxonomists for standard genome sequencing and annotation.</title>
        <authorList>
            <consortium name="The Broad Institute Genomics Platform"/>
            <consortium name="The Broad Institute Genome Sequencing Center for Infectious Disease"/>
            <person name="Wu L."/>
            <person name="Ma J."/>
        </authorList>
    </citation>
    <scope>NUCLEOTIDE SEQUENCE [LARGE SCALE GENOMIC DNA]</scope>
    <source>
        <strain evidence="9">NBRC 112416</strain>
    </source>
</reference>
<sequence>MARPVPILLYHSVDTACAAAYRPWMVSPKRFARQMAYLAKNGYRPVSASTLAACRAAGTPPRPGTVLITFDDGLRDFVTGALPILKRFGFPATLFVVSGHVGGTSRWLSNIGEGERPMLNWTELRELGEQGVQCGAHTSSHPQLDLLSPAAAADEIVRSKSALEDGLGKPIDAFAYPHGYATAAIRRFVKDIGFTSAFRVANALSSPEEDRFALSRITMREDMDDNEMARLLSGRTLRVAPPPDRLVALGWRLVRRLHHGLGMRA</sequence>
<accession>A0ABQ5W0G9</accession>
<evidence type="ECO:0000256" key="6">
    <source>
        <dbReference type="ARBA" id="ARBA00032976"/>
    </source>
</evidence>
<dbReference type="PANTHER" id="PTHR34216">
    <property type="match status" value="1"/>
</dbReference>
<evidence type="ECO:0000256" key="4">
    <source>
        <dbReference type="ARBA" id="ARBA00020071"/>
    </source>
</evidence>
<comment type="similarity">
    <text evidence="3">Belongs to the polysaccharide deacetylase family.</text>
</comment>
<protein>
    <recommendedName>
        <fullName evidence="4">Chitooligosaccharide deacetylase</fullName>
    </recommendedName>
    <alternativeName>
        <fullName evidence="6">Nodulation protein B</fullName>
    </alternativeName>
</protein>
<comment type="subcellular location">
    <subcellularLocation>
        <location evidence="2">Secreted</location>
    </subcellularLocation>
</comment>
<evidence type="ECO:0000256" key="1">
    <source>
        <dbReference type="ARBA" id="ARBA00003236"/>
    </source>
</evidence>
<dbReference type="CDD" id="cd10918">
    <property type="entry name" value="CE4_NodB_like_5s_6s"/>
    <property type="match status" value="1"/>
</dbReference>
<feature type="domain" description="NodB homology" evidence="7">
    <location>
        <begin position="64"/>
        <end position="265"/>
    </location>
</feature>
<comment type="function">
    <text evidence="1">Is involved in generating a small heat-stable compound (Nod), an acylated oligomer of N-acetylglucosamine, that stimulates mitosis in various plant protoplasts.</text>
</comment>
<dbReference type="SUPFAM" id="SSF88713">
    <property type="entry name" value="Glycoside hydrolase/deacetylase"/>
    <property type="match status" value="1"/>
</dbReference>
<dbReference type="Pfam" id="PF01522">
    <property type="entry name" value="Polysacc_deac_1"/>
    <property type="match status" value="1"/>
</dbReference>